<evidence type="ECO:0000259" key="2">
    <source>
        <dbReference type="Pfam" id="PF04909"/>
    </source>
</evidence>
<evidence type="ECO:0000313" key="3">
    <source>
        <dbReference type="EMBL" id="MBH3438235.1"/>
    </source>
</evidence>
<dbReference type="InterPro" id="IPR032466">
    <property type="entry name" value="Metal_Hydrolase"/>
</dbReference>
<evidence type="ECO:0000313" key="4">
    <source>
        <dbReference type="Proteomes" id="UP000638986"/>
    </source>
</evidence>
<evidence type="ECO:0000256" key="1">
    <source>
        <dbReference type="ARBA" id="ARBA00038310"/>
    </source>
</evidence>
<dbReference type="InterPro" id="IPR006680">
    <property type="entry name" value="Amidohydro-rel"/>
</dbReference>
<dbReference type="PANTHER" id="PTHR43569:SF2">
    <property type="entry name" value="AMIDOHYDROLASE-RELATED DOMAIN-CONTAINING PROTEIN"/>
    <property type="match status" value="1"/>
</dbReference>
<dbReference type="RefSeq" id="WP_197871388.1">
    <property type="nucleotide sequence ID" value="NZ_JADTXM010000003.1"/>
</dbReference>
<dbReference type="EMBL" id="JADTXM010000003">
    <property type="protein sequence ID" value="MBH3438235.1"/>
    <property type="molecule type" value="Genomic_DNA"/>
</dbReference>
<name>A0ABS0MNE0_PSELU</name>
<organism evidence="3 4">
    <name type="scientific">Pseudomonas luteola</name>
    <dbReference type="NCBI Taxonomy" id="47886"/>
    <lineage>
        <taxon>Bacteria</taxon>
        <taxon>Pseudomonadati</taxon>
        <taxon>Pseudomonadota</taxon>
        <taxon>Gammaproteobacteria</taxon>
        <taxon>Pseudomonadales</taxon>
        <taxon>Pseudomonadaceae</taxon>
        <taxon>Pseudomonas</taxon>
    </lineage>
</organism>
<proteinExistence type="inferred from homology"/>
<dbReference type="PANTHER" id="PTHR43569">
    <property type="entry name" value="AMIDOHYDROLASE"/>
    <property type="match status" value="1"/>
</dbReference>
<dbReference type="Pfam" id="PF04909">
    <property type="entry name" value="Amidohydro_2"/>
    <property type="match status" value="1"/>
</dbReference>
<accession>A0ABS0MNE0</accession>
<dbReference type="Proteomes" id="UP000638986">
    <property type="component" value="Unassembled WGS sequence"/>
</dbReference>
<gene>
    <name evidence="3" type="ORF">I5Q09_06005</name>
</gene>
<dbReference type="Gene3D" id="3.20.20.140">
    <property type="entry name" value="Metal-dependent hydrolases"/>
    <property type="match status" value="1"/>
</dbReference>
<comment type="caution">
    <text evidence="3">The sequence shown here is derived from an EMBL/GenBank/DDBJ whole genome shotgun (WGS) entry which is preliminary data.</text>
</comment>
<dbReference type="SUPFAM" id="SSF51556">
    <property type="entry name" value="Metallo-dependent hydrolases"/>
    <property type="match status" value="1"/>
</dbReference>
<reference evidence="3 4" key="1">
    <citation type="submission" date="2020-11" db="EMBL/GenBank/DDBJ databases">
        <title>Enhanced detection system for hospital associated transmission using whole genome sequencing surveillance.</title>
        <authorList>
            <person name="Harrison L.H."/>
            <person name="Van Tyne D."/>
            <person name="Marsh J.W."/>
            <person name="Griffith M.P."/>
            <person name="Snyder D.J."/>
            <person name="Cooper V.S."/>
            <person name="Mustapha M."/>
        </authorList>
    </citation>
    <scope>NUCLEOTIDE SEQUENCE [LARGE SCALE GENOMIC DNA]</scope>
    <source>
        <strain evidence="3 4">PSB00013</strain>
    </source>
</reference>
<sequence>MAAPALQAFAQARETLAVYQGPRLDAHIHLFDPHRPEGIPWPEPGDTIYRRTLPDEYFAQAAPLGVVGAIAVEASPWRKDNDWLLEAVRHHTGMVGFVGNLVPNDQRFAADLDRLAAEPLFLGMRYGNLWDRDLTEDLRKPGFIEGLRLLAQSGRALDSANPTRSLIAALLEVSDAVPDLRIVADHLPNAQVPPAEERAYWRDLETFAARPTTFMKLSEVPQRTQGTVGLDVAYYQEHLDRLWSLFGEDRILFGSDWPNSDHLVSLDKTIGLTQAYLATKTSVAQEKVFYLNSRQAYRWKSRQAQQSWVMHKGYRM</sequence>
<feature type="domain" description="Amidohydrolase-related" evidence="2">
    <location>
        <begin position="25"/>
        <end position="298"/>
    </location>
</feature>
<protein>
    <submittedName>
        <fullName evidence="3">Amidohydrolase family protein</fullName>
    </submittedName>
</protein>
<comment type="similarity">
    <text evidence="1">Belongs to the metallo-dependent hydrolases superfamily.</text>
</comment>
<dbReference type="InterPro" id="IPR052350">
    <property type="entry name" value="Metallo-dep_Lactonases"/>
</dbReference>